<dbReference type="Pfam" id="PF12770">
    <property type="entry name" value="CHAT"/>
    <property type="match status" value="1"/>
</dbReference>
<evidence type="ECO:0000256" key="1">
    <source>
        <dbReference type="SAM" id="MobiDB-lite"/>
    </source>
</evidence>
<accession>A0A3N4KL91</accession>
<keyword evidence="4" id="KW-1185">Reference proteome</keyword>
<dbReference type="InterPro" id="IPR011990">
    <property type="entry name" value="TPR-like_helical_dom_sf"/>
</dbReference>
<dbReference type="EMBL" id="ML119284">
    <property type="protein sequence ID" value="RPB06555.1"/>
    <property type="molecule type" value="Genomic_DNA"/>
</dbReference>
<evidence type="ECO:0000313" key="3">
    <source>
        <dbReference type="EMBL" id="RPB06555.1"/>
    </source>
</evidence>
<feature type="region of interest" description="Disordered" evidence="1">
    <location>
        <begin position="1"/>
        <end position="25"/>
    </location>
</feature>
<dbReference type="Gene3D" id="1.25.40.10">
    <property type="entry name" value="Tetratricopeptide repeat domain"/>
    <property type="match status" value="3"/>
</dbReference>
<dbReference type="STRING" id="1392247.A0A3N4KL91"/>
<organism evidence="3 4">
    <name type="scientific">Morchella conica CCBAS932</name>
    <dbReference type="NCBI Taxonomy" id="1392247"/>
    <lineage>
        <taxon>Eukaryota</taxon>
        <taxon>Fungi</taxon>
        <taxon>Dikarya</taxon>
        <taxon>Ascomycota</taxon>
        <taxon>Pezizomycotina</taxon>
        <taxon>Pezizomycetes</taxon>
        <taxon>Pezizales</taxon>
        <taxon>Morchellaceae</taxon>
        <taxon>Morchella</taxon>
    </lineage>
</organism>
<gene>
    <name evidence="3" type="ORF">P167DRAFT_540721</name>
</gene>
<evidence type="ECO:0000313" key="4">
    <source>
        <dbReference type="Proteomes" id="UP000277580"/>
    </source>
</evidence>
<dbReference type="SUPFAM" id="SSF48452">
    <property type="entry name" value="TPR-like"/>
    <property type="match status" value="1"/>
</dbReference>
<dbReference type="Proteomes" id="UP000277580">
    <property type="component" value="Unassembled WGS sequence"/>
</dbReference>
<evidence type="ECO:0000259" key="2">
    <source>
        <dbReference type="Pfam" id="PF12770"/>
    </source>
</evidence>
<reference evidence="3 4" key="1">
    <citation type="journal article" date="2018" name="Nat. Ecol. Evol.">
        <title>Pezizomycetes genomes reveal the molecular basis of ectomycorrhizal truffle lifestyle.</title>
        <authorList>
            <person name="Murat C."/>
            <person name="Payen T."/>
            <person name="Noel B."/>
            <person name="Kuo A."/>
            <person name="Morin E."/>
            <person name="Chen J."/>
            <person name="Kohler A."/>
            <person name="Krizsan K."/>
            <person name="Balestrini R."/>
            <person name="Da Silva C."/>
            <person name="Montanini B."/>
            <person name="Hainaut M."/>
            <person name="Levati E."/>
            <person name="Barry K.W."/>
            <person name="Belfiori B."/>
            <person name="Cichocki N."/>
            <person name="Clum A."/>
            <person name="Dockter R.B."/>
            <person name="Fauchery L."/>
            <person name="Guy J."/>
            <person name="Iotti M."/>
            <person name="Le Tacon F."/>
            <person name="Lindquist E.A."/>
            <person name="Lipzen A."/>
            <person name="Malagnac F."/>
            <person name="Mello A."/>
            <person name="Molinier V."/>
            <person name="Miyauchi S."/>
            <person name="Poulain J."/>
            <person name="Riccioni C."/>
            <person name="Rubini A."/>
            <person name="Sitrit Y."/>
            <person name="Splivallo R."/>
            <person name="Traeger S."/>
            <person name="Wang M."/>
            <person name="Zifcakova L."/>
            <person name="Wipf D."/>
            <person name="Zambonelli A."/>
            <person name="Paolocci F."/>
            <person name="Nowrousian M."/>
            <person name="Ottonello S."/>
            <person name="Baldrian P."/>
            <person name="Spatafora J.W."/>
            <person name="Henrissat B."/>
            <person name="Nagy L.G."/>
            <person name="Aury J.M."/>
            <person name="Wincker P."/>
            <person name="Grigoriev I.V."/>
            <person name="Bonfante P."/>
            <person name="Martin F.M."/>
        </authorList>
    </citation>
    <scope>NUCLEOTIDE SEQUENCE [LARGE SCALE GENOMIC DNA]</scope>
    <source>
        <strain evidence="3 4">CCBAS932</strain>
    </source>
</reference>
<sequence length="1362" mass="150654">METVTESGESSQNSKVTPSPQETEQNAQILPGTLLAGDVAGSIDDPIEKTEEMAVTIKSAWMNLEGVVTMLREIKETTQDPLDLPGTRQATDETGSIDDSIEQARGIAATTKSVWMNLEGVAITLRETKSAGLVTVNDTNGDPQAWAARSRDLVKELTPALTTMSDFISLIYARYGRGEDLEQAIKITELLLEVTPIGTPSRVSVLSSLSTLFGHRYDRLREPEDLGKLIKYAEDTLDEAAEDSVHTRIFSSKLSNKLFARYARFGNLEDLTKAIDRAERALPVTNAFDLKTLNNLSNYFAARFERLGAVEDLESAICRAELGLTIAAKGSSVRLFLLSSMSVYLHTRYERFGSLDDLEKSIHQSQEVVTATLTNDPNRASRLSSLSNHLSSRYERLGNLEDIENAIDTGQQAVAATPDGHPDLASMLNSLSIQFFRRYERLGALEDLDKAIDRAQGGVAAAPIDHPDRAENLNSLSCFLSSRHERLGTLEALEKAIDGSHEAVVATPINHPSRPHRLMNLSCHLSRRYERLGNLEDLEKSIDQAQQAIAATPDGHPNLAFMLSRLSGALYSRYERLGNWEDLEKSTNQAQQAVAATPDGHPDLAIPLTRLSSSLYSRYERLETLRDLDKAIELAREVVAATPDGHPDWLQRLNNLNIYVSRRYKRVGTFEGFGEAIDRPQKAVAVIPDDHPAQATILSSLSDLIYIRHEREGTVEDLDKAIELAQESLSVTPANHPDRSLRLNYLSIRLFRRFKELGTLEDLDAAIDRSQEAVASTPAEHPWKGTMLFALGALFIARYIRTDNLEDLESSLSTNQGSWNSKNAPPSQRIDAAHSAALILSYQNRWHEANSILEEAVQLLPQVSLRSISRDDQQFQLSRFSQLATDTLFAGLQAGKGVHHCLKLLELSRGIILALVMDCRSDVSDLRVEYPALFERFTSLRSEVDVPFELNKLGPPSELEWKRRVQAVSELDETLNAIRGLPGFEGFQLPPEAEDLMAMARQGPIVIPYSSKFGSGAIIISKSTIKSLPLPDLEYEEIMERMRQLREDLFRGSRSTYPARNQQLLDILLWLWDTMVGPVLEELEFRPCLDETSLPRIWWIGVGALATLPFHAAGDHSPGSTHNTFSRAISSYIPTIKALSYVREGKLELLGRQDSKLLLVTMPTTPNKPRLTKVAGEASKIASVVSETTNTLLLESPSAAHVLEELSSCQAVHFACHGISDAKNPSNSHLLLFKNDGSERGAIDPLTAGAISGTNMRKMNAQIAYLSACHSASNQAQNLANESIHIASGFQLAGFSHVLATLWKSQDSAAEEVAVEFYRSLFDGHGDGHSKVSLSLHRAVKRLRDRIPRQPIVWASYIHTGA</sequence>
<dbReference type="InterPro" id="IPR024983">
    <property type="entry name" value="CHAT_dom"/>
</dbReference>
<proteinExistence type="predicted"/>
<dbReference type="InParanoid" id="A0A3N4KL91"/>
<dbReference type="PANTHER" id="PTHR19959">
    <property type="entry name" value="KINESIN LIGHT CHAIN"/>
    <property type="match status" value="1"/>
</dbReference>
<dbReference type="OrthoDB" id="9991317at2759"/>
<feature type="domain" description="CHAT" evidence="2">
    <location>
        <begin position="1068"/>
        <end position="1361"/>
    </location>
</feature>
<protein>
    <recommendedName>
        <fullName evidence="2">CHAT domain-containing protein</fullName>
    </recommendedName>
</protein>
<dbReference type="PANTHER" id="PTHR19959:SF119">
    <property type="entry name" value="FUNGAL LIPASE-LIKE DOMAIN-CONTAINING PROTEIN"/>
    <property type="match status" value="1"/>
</dbReference>
<name>A0A3N4KL91_9PEZI</name>